<organism evidence="8 9">
    <name type="scientific">Litorivicinus lipolyticus</name>
    <dbReference type="NCBI Taxonomy" id="418701"/>
    <lineage>
        <taxon>Bacteria</taxon>
        <taxon>Pseudomonadati</taxon>
        <taxon>Pseudomonadota</taxon>
        <taxon>Gammaproteobacteria</taxon>
        <taxon>Oceanospirillales</taxon>
        <taxon>Litorivicinaceae</taxon>
        <taxon>Litorivicinus</taxon>
    </lineage>
</organism>
<keyword evidence="3" id="KW-0560">Oxidoreductase</keyword>
<protein>
    <recommendedName>
        <fullName evidence="6">2-oxoadipate dioxygenase/decarboxylase</fullName>
        <ecNumber evidence="6">1.13.11.93</ecNumber>
    </recommendedName>
    <alternativeName>
        <fullName evidence="7">2-hydroxyglutarate synthase</fullName>
    </alternativeName>
</protein>
<sequence>MTCDQFFQSLWAQFVPVTPQAEHIHALLSARGDHIHNDHVAFRTFANSPVDMAHLVPMLKRLGYRHHEDYDFSSKHLSASSFLHAEDPGAPKIFLSELHDDRLSAQNHARVRALVAQIPSDFVAGPEAFFGALPWSPPTFTDYQALADESEYAGWLAAWGLRANHFTVDVNRLSSLSSIQAVNAFLIDQGFSLNLSGGAIKGTPADLLEQSSTIADSATVSFADGAHTVPSCFYEFALRHADASGNLYPGFVAANANKIFESTDRRNLK</sequence>
<dbReference type="EMBL" id="CP045871">
    <property type="protein sequence ID" value="QGG81144.1"/>
    <property type="molecule type" value="Genomic_DNA"/>
</dbReference>
<dbReference type="Proteomes" id="UP000388235">
    <property type="component" value="Chromosome"/>
</dbReference>
<evidence type="ECO:0000256" key="4">
    <source>
        <dbReference type="ARBA" id="ARBA00023004"/>
    </source>
</evidence>
<dbReference type="AlphaFoldDB" id="A0A5Q2QDC2"/>
<dbReference type="PANTHER" id="PTHR31136">
    <property type="entry name" value="DUF1338 DOMAIN-CONTAINING PROTEIN"/>
    <property type="match status" value="1"/>
</dbReference>
<dbReference type="PANTHER" id="PTHR31136:SF5">
    <property type="entry name" value="2-OXOADIPATE DIOXYGENASE_DECARBOXYLASE, CHLOROPLASTIC"/>
    <property type="match status" value="1"/>
</dbReference>
<accession>A0A5Q2QDC2</accession>
<dbReference type="EC" id="1.13.11.93" evidence="6"/>
<gene>
    <name evidence="8" type="ORF">GH975_11450</name>
</gene>
<dbReference type="Pfam" id="PF07063">
    <property type="entry name" value="HGLS"/>
    <property type="match status" value="1"/>
</dbReference>
<evidence type="ECO:0000313" key="9">
    <source>
        <dbReference type="Proteomes" id="UP000388235"/>
    </source>
</evidence>
<dbReference type="InterPro" id="IPR009770">
    <property type="entry name" value="HGLS"/>
</dbReference>
<keyword evidence="4" id="KW-0408">Iron</keyword>
<evidence type="ECO:0000256" key="7">
    <source>
        <dbReference type="ARBA" id="ARBA00035045"/>
    </source>
</evidence>
<keyword evidence="2" id="KW-0223">Dioxygenase</keyword>
<dbReference type="OrthoDB" id="506370at2"/>
<dbReference type="Gene3D" id="3.10.180.50">
    <property type="match status" value="1"/>
</dbReference>
<evidence type="ECO:0000256" key="1">
    <source>
        <dbReference type="ARBA" id="ARBA00001954"/>
    </source>
</evidence>
<comment type="cofactor">
    <cofactor evidence="1">
        <name>Fe(2+)</name>
        <dbReference type="ChEBI" id="CHEBI:29033"/>
    </cofactor>
</comment>
<dbReference type="SMART" id="SM01150">
    <property type="entry name" value="DUF1338"/>
    <property type="match status" value="1"/>
</dbReference>
<name>A0A5Q2QDC2_9GAMM</name>
<evidence type="ECO:0000256" key="3">
    <source>
        <dbReference type="ARBA" id="ARBA00023002"/>
    </source>
</evidence>
<evidence type="ECO:0000313" key="8">
    <source>
        <dbReference type="EMBL" id="QGG81144.1"/>
    </source>
</evidence>
<proteinExistence type="inferred from homology"/>
<keyword evidence="9" id="KW-1185">Reference proteome</keyword>
<evidence type="ECO:0000256" key="5">
    <source>
        <dbReference type="ARBA" id="ARBA00035013"/>
    </source>
</evidence>
<dbReference type="RefSeq" id="WP_153714647.1">
    <property type="nucleotide sequence ID" value="NZ_CP045871.1"/>
</dbReference>
<evidence type="ECO:0000256" key="6">
    <source>
        <dbReference type="ARBA" id="ARBA00035023"/>
    </source>
</evidence>
<dbReference type="KEGG" id="llp:GH975_11450"/>
<dbReference type="CDD" id="cd16350">
    <property type="entry name" value="VOC_like"/>
    <property type="match status" value="1"/>
</dbReference>
<evidence type="ECO:0000256" key="2">
    <source>
        <dbReference type="ARBA" id="ARBA00022964"/>
    </source>
</evidence>
<dbReference type="GO" id="GO:0051213">
    <property type="term" value="F:dioxygenase activity"/>
    <property type="evidence" value="ECO:0007669"/>
    <property type="project" value="UniProtKB-KW"/>
</dbReference>
<comment type="similarity">
    <text evidence="5">Belongs to the 2-oxoadipate dioxygenase/decarboxylase family.</text>
</comment>
<reference evidence="8 9" key="1">
    <citation type="submission" date="2019-11" db="EMBL/GenBank/DDBJ databases">
        <authorList>
            <person name="Khan S.A."/>
            <person name="Jeon C.O."/>
            <person name="Chun B.H."/>
        </authorList>
    </citation>
    <scope>NUCLEOTIDE SEQUENCE [LARGE SCALE GENOMIC DNA]</scope>
    <source>
        <strain evidence="8 9">IMCC 1097</strain>
    </source>
</reference>